<reference evidence="1" key="1">
    <citation type="submission" date="2023-08" db="EMBL/GenBank/DDBJ databases">
        <authorList>
            <person name="Chen Y."/>
            <person name="Shah S."/>
            <person name="Dougan E. K."/>
            <person name="Thang M."/>
            <person name="Chan C."/>
        </authorList>
    </citation>
    <scope>NUCLEOTIDE SEQUENCE</scope>
</reference>
<proteinExistence type="predicted"/>
<organism evidence="1 2">
    <name type="scientific">Effrenium voratum</name>
    <dbReference type="NCBI Taxonomy" id="2562239"/>
    <lineage>
        <taxon>Eukaryota</taxon>
        <taxon>Sar</taxon>
        <taxon>Alveolata</taxon>
        <taxon>Dinophyceae</taxon>
        <taxon>Suessiales</taxon>
        <taxon>Symbiodiniaceae</taxon>
        <taxon>Effrenium</taxon>
    </lineage>
</organism>
<sequence>MDRIAKTPYFFVDVECLWPWPSIFSRSLESHRRCNFSKAADKFVEAIEGITSTKRRVLQRSTGRVITVSVWNGTVANLTLLALGSSAPGCPTIRECGWFS</sequence>
<gene>
    <name evidence="1" type="ORF">EVOR1521_LOCUS19704</name>
</gene>
<dbReference type="Proteomes" id="UP001178507">
    <property type="component" value="Unassembled WGS sequence"/>
</dbReference>
<name>A0AA36IWF0_9DINO</name>
<dbReference type="EMBL" id="CAUJNA010003101">
    <property type="protein sequence ID" value="CAJ1395237.1"/>
    <property type="molecule type" value="Genomic_DNA"/>
</dbReference>
<protein>
    <submittedName>
        <fullName evidence="1">Uncharacterized protein</fullName>
    </submittedName>
</protein>
<accession>A0AA36IWF0</accession>
<keyword evidence="2" id="KW-1185">Reference proteome</keyword>
<evidence type="ECO:0000313" key="2">
    <source>
        <dbReference type="Proteomes" id="UP001178507"/>
    </source>
</evidence>
<comment type="caution">
    <text evidence="1">The sequence shown here is derived from an EMBL/GenBank/DDBJ whole genome shotgun (WGS) entry which is preliminary data.</text>
</comment>
<dbReference type="AlphaFoldDB" id="A0AA36IWF0"/>
<evidence type="ECO:0000313" key="1">
    <source>
        <dbReference type="EMBL" id="CAJ1395237.1"/>
    </source>
</evidence>